<dbReference type="InterPro" id="IPR038573">
    <property type="entry name" value="BrnT_sf"/>
</dbReference>
<dbReference type="AlphaFoldDB" id="S7TCM6"/>
<comment type="caution">
    <text evidence="2">The sequence shown here is derived from an EMBL/GenBank/DDBJ whole genome shotgun (WGS) entry which is preliminary data.</text>
</comment>
<evidence type="ECO:0000313" key="3">
    <source>
        <dbReference type="Proteomes" id="UP000014977"/>
    </source>
</evidence>
<name>S7TCM6_DESML</name>
<protein>
    <recommendedName>
        <fullName evidence="4">BrnT family toxin</fullName>
    </recommendedName>
</protein>
<dbReference type="Gene3D" id="3.10.450.530">
    <property type="entry name" value="Ribonuclease toxin, BrnT, of type II toxin-antitoxin system"/>
    <property type="match status" value="1"/>
</dbReference>
<keyword evidence="3" id="KW-1185">Reference proteome</keyword>
<evidence type="ECO:0008006" key="4">
    <source>
        <dbReference type="Google" id="ProtNLM"/>
    </source>
</evidence>
<dbReference type="OrthoDB" id="9802417at2"/>
<dbReference type="Pfam" id="PF04365">
    <property type="entry name" value="BrnT_toxin"/>
    <property type="match status" value="1"/>
</dbReference>
<feature type="region of interest" description="Disordered" evidence="1">
    <location>
        <begin position="1"/>
        <end position="20"/>
    </location>
</feature>
<dbReference type="EMBL" id="ATHJ01000118">
    <property type="protein sequence ID" value="EPR34260.1"/>
    <property type="molecule type" value="Genomic_DNA"/>
</dbReference>
<proteinExistence type="predicted"/>
<sequence>MKRQSDFEWDSEKDKSNQKKHGVSFALAQLAFLDEHRVILEDLEHSRDEKRYYCLGRIADGIMTVRFTYRQDKIKIIGAGYWRKGKQIYERENKIHG</sequence>
<dbReference type="eggNOG" id="COG2929">
    <property type="taxonomic scope" value="Bacteria"/>
</dbReference>
<dbReference type="STRING" id="897.B2D07_16940"/>
<evidence type="ECO:0000256" key="1">
    <source>
        <dbReference type="SAM" id="MobiDB-lite"/>
    </source>
</evidence>
<dbReference type="InterPro" id="IPR007460">
    <property type="entry name" value="BrnT_toxin"/>
</dbReference>
<feature type="compositionally biased region" description="Basic and acidic residues" evidence="1">
    <location>
        <begin position="1"/>
        <end position="17"/>
    </location>
</feature>
<organism evidence="2 3">
    <name type="scientific">Desulfococcus multivorans DSM 2059</name>
    <dbReference type="NCBI Taxonomy" id="1121405"/>
    <lineage>
        <taxon>Bacteria</taxon>
        <taxon>Pseudomonadati</taxon>
        <taxon>Thermodesulfobacteriota</taxon>
        <taxon>Desulfobacteria</taxon>
        <taxon>Desulfobacterales</taxon>
        <taxon>Desulfococcaceae</taxon>
        <taxon>Desulfococcus</taxon>
    </lineage>
</organism>
<evidence type="ECO:0000313" key="2">
    <source>
        <dbReference type="EMBL" id="EPR34260.1"/>
    </source>
</evidence>
<dbReference type="Proteomes" id="UP000014977">
    <property type="component" value="Unassembled WGS sequence"/>
</dbReference>
<accession>S7TCM6</accession>
<gene>
    <name evidence="2" type="ORF">dsmv_3344</name>
</gene>
<reference evidence="2 3" key="1">
    <citation type="journal article" date="2013" name="Genome Announc.">
        <title>Draft genome sequences for three mercury-methylating, sulfate-reducing bacteria.</title>
        <authorList>
            <person name="Brown S.D."/>
            <person name="Hurt R.A.Jr."/>
            <person name="Gilmour C.C."/>
            <person name="Elias D.A."/>
        </authorList>
    </citation>
    <scope>NUCLEOTIDE SEQUENCE [LARGE SCALE GENOMIC DNA]</scope>
    <source>
        <strain evidence="2 3">DSM 2059</strain>
    </source>
</reference>